<evidence type="ECO:0000256" key="1">
    <source>
        <dbReference type="SAM" id="MobiDB-lite"/>
    </source>
</evidence>
<keyword evidence="4" id="KW-1185">Reference proteome</keyword>
<dbReference type="KEGG" id="hoh:Hoch_5184"/>
<feature type="domain" description="Transcription factor zinc-finger" evidence="2">
    <location>
        <begin position="76"/>
        <end position="114"/>
    </location>
</feature>
<evidence type="ECO:0000313" key="3">
    <source>
        <dbReference type="EMBL" id="ACY17672.1"/>
    </source>
</evidence>
<name>D0LWM2_HALO1</name>
<gene>
    <name evidence="3" type="ordered locus">Hoch_5184</name>
</gene>
<dbReference type="HOGENOM" id="CLU_1132357_0_0_7"/>
<proteinExistence type="predicted"/>
<accession>D0LWM2</accession>
<dbReference type="Pfam" id="PF13453">
    <property type="entry name" value="Zn_ribbon_TFIIB"/>
    <property type="match status" value="1"/>
</dbReference>
<dbReference type="STRING" id="502025.Hoch_5184"/>
<feature type="region of interest" description="Disordered" evidence="1">
    <location>
        <begin position="190"/>
        <end position="219"/>
    </location>
</feature>
<organism evidence="3 4">
    <name type="scientific">Haliangium ochraceum (strain DSM 14365 / JCM 11303 / SMP-2)</name>
    <dbReference type="NCBI Taxonomy" id="502025"/>
    <lineage>
        <taxon>Bacteria</taxon>
        <taxon>Pseudomonadati</taxon>
        <taxon>Myxococcota</taxon>
        <taxon>Polyangia</taxon>
        <taxon>Haliangiales</taxon>
        <taxon>Kofleriaceae</taxon>
        <taxon>Haliangium</taxon>
    </lineage>
</organism>
<sequence>MWPINKCVTKRGFHVHYRPLQSPRPSRPARRRPADIGKRCIGARLAISCGRSSSAVPRCAVPYRQPPPSLPAAGLCPRCPDASMRAEELGESQVARCARCHGLWISSAEFNLLVADLDRREAVRVREPLHLAHEDQVRYLNCPKCGECMSRQIFGRTSGIVVDICRRHGIWLDRGEIRRVLEYLATRSSLAKPPAPAQPPQRRPRARASLATQEVPSPDPVAWAPMPTWLEELLESVLSLLLRRS</sequence>
<dbReference type="AlphaFoldDB" id="D0LWM2"/>
<evidence type="ECO:0000259" key="2">
    <source>
        <dbReference type="Pfam" id="PF13453"/>
    </source>
</evidence>
<evidence type="ECO:0000313" key="4">
    <source>
        <dbReference type="Proteomes" id="UP000001880"/>
    </source>
</evidence>
<dbReference type="EMBL" id="CP001804">
    <property type="protein sequence ID" value="ACY17672.1"/>
    <property type="molecule type" value="Genomic_DNA"/>
</dbReference>
<protein>
    <recommendedName>
        <fullName evidence="2">Transcription factor zinc-finger domain-containing protein</fullName>
    </recommendedName>
</protein>
<dbReference type="Proteomes" id="UP000001880">
    <property type="component" value="Chromosome"/>
</dbReference>
<reference evidence="3 4" key="1">
    <citation type="journal article" date="2010" name="Stand. Genomic Sci.">
        <title>Complete genome sequence of Haliangium ochraceum type strain (SMP-2).</title>
        <authorList>
            <consortium name="US DOE Joint Genome Institute (JGI-PGF)"/>
            <person name="Ivanova N."/>
            <person name="Daum C."/>
            <person name="Lang E."/>
            <person name="Abt B."/>
            <person name="Kopitz M."/>
            <person name="Saunders E."/>
            <person name="Lapidus A."/>
            <person name="Lucas S."/>
            <person name="Glavina Del Rio T."/>
            <person name="Nolan M."/>
            <person name="Tice H."/>
            <person name="Copeland A."/>
            <person name="Cheng J.F."/>
            <person name="Chen F."/>
            <person name="Bruce D."/>
            <person name="Goodwin L."/>
            <person name="Pitluck S."/>
            <person name="Mavromatis K."/>
            <person name="Pati A."/>
            <person name="Mikhailova N."/>
            <person name="Chen A."/>
            <person name="Palaniappan K."/>
            <person name="Land M."/>
            <person name="Hauser L."/>
            <person name="Chang Y.J."/>
            <person name="Jeffries C.D."/>
            <person name="Detter J.C."/>
            <person name="Brettin T."/>
            <person name="Rohde M."/>
            <person name="Goker M."/>
            <person name="Bristow J."/>
            <person name="Markowitz V."/>
            <person name="Eisen J.A."/>
            <person name="Hugenholtz P."/>
            <person name="Kyrpides N.C."/>
            <person name="Klenk H.P."/>
        </authorList>
    </citation>
    <scope>NUCLEOTIDE SEQUENCE [LARGE SCALE GENOMIC DNA]</scope>
    <source>
        <strain evidence="4">DSM 14365 / CIP 107738 / JCM 11303 / AJ 13395 / SMP-2</strain>
    </source>
</reference>
<dbReference type="InterPro" id="IPR027392">
    <property type="entry name" value="TF_Znf"/>
</dbReference>
<dbReference type="eggNOG" id="COG3809">
    <property type="taxonomic scope" value="Bacteria"/>
</dbReference>